<dbReference type="RefSeq" id="WP_011610640.1">
    <property type="nucleotide sequence ID" value="NC_008312.1"/>
</dbReference>
<dbReference type="AlphaFoldDB" id="Q117S6"/>
<gene>
    <name evidence="1" type="ordered locus">Tery_0835</name>
</gene>
<organism evidence="1">
    <name type="scientific">Trichodesmium erythraeum (strain IMS101)</name>
    <dbReference type="NCBI Taxonomy" id="203124"/>
    <lineage>
        <taxon>Bacteria</taxon>
        <taxon>Bacillati</taxon>
        <taxon>Cyanobacteriota</taxon>
        <taxon>Cyanophyceae</taxon>
        <taxon>Oscillatoriophycideae</taxon>
        <taxon>Oscillatoriales</taxon>
        <taxon>Microcoleaceae</taxon>
        <taxon>Trichodesmium</taxon>
    </lineage>
</organism>
<reference evidence="1" key="1">
    <citation type="submission" date="2006-06" db="EMBL/GenBank/DDBJ databases">
        <title>Complete sequence of Trichodesmium erythraeum IMS101.</title>
        <authorList>
            <consortium name="US DOE Joint Genome Institute"/>
            <person name="Copeland A."/>
            <person name="Lucas S."/>
            <person name="Lapidus A."/>
            <person name="Barry K."/>
            <person name="Detter J.C."/>
            <person name="Glavina del Rio T."/>
            <person name="Hammon N."/>
            <person name="Israni S."/>
            <person name="Dalin E."/>
            <person name="Tice H."/>
            <person name="Pitluck S."/>
            <person name="Kiss H."/>
            <person name="Munk A.C."/>
            <person name="Brettin T."/>
            <person name="Bruce D."/>
            <person name="Han C."/>
            <person name="Tapia R."/>
            <person name="Gilna P."/>
            <person name="Schmutz J."/>
            <person name="Larimer F."/>
            <person name="Land M."/>
            <person name="Hauser L."/>
            <person name="Kyrpides N."/>
            <person name="Kim E."/>
            <person name="Richardson P."/>
        </authorList>
    </citation>
    <scope>NUCLEOTIDE SEQUENCE [LARGE SCALE GENOMIC DNA]</scope>
    <source>
        <strain evidence="1">IMS101</strain>
    </source>
</reference>
<dbReference type="KEGG" id="ter:Tery_0835"/>
<sequence>MPSFRENSSENPTITTPSWKISSELVLSLATGPVLLGLLSNKAINELLLEIGLYSEEIFRGDRLPILKFPQKNPLDL</sequence>
<proteinExistence type="predicted"/>
<dbReference type="EMBL" id="CP000393">
    <property type="protein sequence ID" value="ABG50248.1"/>
    <property type="molecule type" value="Genomic_DNA"/>
</dbReference>
<protein>
    <submittedName>
        <fullName evidence="1">Uncharacterized protein</fullName>
    </submittedName>
</protein>
<dbReference type="HOGENOM" id="CLU_176958_0_0_3"/>
<evidence type="ECO:0000313" key="1">
    <source>
        <dbReference type="EMBL" id="ABG50248.1"/>
    </source>
</evidence>
<dbReference type="OrthoDB" id="516277at2"/>
<dbReference type="eggNOG" id="ENOG5033CHC">
    <property type="taxonomic scope" value="Bacteria"/>
</dbReference>
<name>Q117S6_TRIEI</name>
<accession>Q117S6</accession>